<evidence type="ECO:0000313" key="8">
    <source>
        <dbReference type="Proteomes" id="UP000030988"/>
    </source>
</evidence>
<dbReference type="GO" id="GO:0004553">
    <property type="term" value="F:hydrolase activity, hydrolyzing O-glycosyl compounds"/>
    <property type="evidence" value="ECO:0007669"/>
    <property type="project" value="InterPro"/>
</dbReference>
<feature type="chain" id="PRO_5002071429" description="1,4-beta-xylanase" evidence="6">
    <location>
        <begin position="21"/>
        <end position="359"/>
    </location>
</feature>
<accession>A0A0B2BU15</accession>
<dbReference type="InterPro" id="IPR050727">
    <property type="entry name" value="GH43_arabinanases"/>
</dbReference>
<organism evidence="7 8">
    <name type="scientific">Croceibacterium mercuriale</name>
    <dbReference type="NCBI Taxonomy" id="1572751"/>
    <lineage>
        <taxon>Bacteria</taxon>
        <taxon>Pseudomonadati</taxon>
        <taxon>Pseudomonadota</taxon>
        <taxon>Alphaproteobacteria</taxon>
        <taxon>Sphingomonadales</taxon>
        <taxon>Erythrobacteraceae</taxon>
        <taxon>Croceibacterium</taxon>
    </lineage>
</organism>
<keyword evidence="3 5" id="KW-0378">Hydrolase</keyword>
<protein>
    <recommendedName>
        <fullName evidence="9">1,4-beta-xylanase</fullName>
    </recommendedName>
</protein>
<keyword evidence="6" id="KW-0732">Signal</keyword>
<keyword evidence="8" id="KW-1185">Reference proteome</keyword>
<dbReference type="Proteomes" id="UP000030988">
    <property type="component" value="Unassembled WGS sequence"/>
</dbReference>
<dbReference type="PANTHER" id="PTHR43301">
    <property type="entry name" value="ARABINAN ENDO-1,5-ALPHA-L-ARABINOSIDASE"/>
    <property type="match status" value="1"/>
</dbReference>
<dbReference type="Pfam" id="PF04616">
    <property type="entry name" value="Glyco_hydro_43"/>
    <property type="match status" value="1"/>
</dbReference>
<evidence type="ECO:0000256" key="1">
    <source>
        <dbReference type="ARBA" id="ARBA00004834"/>
    </source>
</evidence>
<proteinExistence type="inferred from homology"/>
<dbReference type="SUPFAM" id="SSF75005">
    <property type="entry name" value="Arabinanase/levansucrase/invertase"/>
    <property type="match status" value="1"/>
</dbReference>
<evidence type="ECO:0000256" key="6">
    <source>
        <dbReference type="SAM" id="SignalP"/>
    </source>
</evidence>
<sequence length="359" mass="39096">MHRSAIAVLLALLLPGCLHTPPAAPVAAAPSAEMVAYLFVYFTGSGLEKEAIHFAVSEGNDALHWRPLNDGRPVLQSTKGTLGLRDPFILRSAQGDRFFLLATDLSAARTGWDDATSRGSHHLEIWESTDLVHWGEQRHVQVNLPQAGMTWAPEATWDPARGVYVVYWASTLFTDDARTQGDGHGAQMLFASTRDFHTFSPPQPWFKAADRPELTPDKGLIDATVLHEGNTFFRFTKATEASGCPSGDIILDRSTDLGAGGNRWLLADRCIGQDAGTTEVEGPAILRTNPGDRSGYRYILFVDRFRDIGLVPLATQSLEGDIRWTTPASFALPAGARHGTVLPISAAERDALLARWGAK</sequence>
<name>A0A0B2BU15_9SPHN</name>
<comment type="pathway">
    <text evidence="1">Glycan metabolism; L-arabinan degradation.</text>
</comment>
<comment type="caution">
    <text evidence="7">The sequence shown here is derived from an EMBL/GenBank/DDBJ whole genome shotgun (WGS) entry which is preliminary data.</text>
</comment>
<evidence type="ECO:0000313" key="7">
    <source>
        <dbReference type="EMBL" id="KHL25048.1"/>
    </source>
</evidence>
<evidence type="ECO:0008006" key="9">
    <source>
        <dbReference type="Google" id="ProtNLM"/>
    </source>
</evidence>
<evidence type="ECO:0000256" key="4">
    <source>
        <dbReference type="ARBA" id="ARBA00023295"/>
    </source>
</evidence>
<dbReference type="PANTHER" id="PTHR43301:SF3">
    <property type="entry name" value="ARABINAN ENDO-1,5-ALPHA-L-ARABINOSIDASE A-RELATED"/>
    <property type="match status" value="1"/>
</dbReference>
<evidence type="ECO:0000256" key="5">
    <source>
        <dbReference type="RuleBase" id="RU361187"/>
    </source>
</evidence>
<dbReference type="STRING" id="1572751.PK98_10185"/>
<dbReference type="Gene3D" id="2.115.10.20">
    <property type="entry name" value="Glycosyl hydrolase domain, family 43"/>
    <property type="match status" value="1"/>
</dbReference>
<comment type="similarity">
    <text evidence="2 5">Belongs to the glycosyl hydrolase 43 family.</text>
</comment>
<reference evidence="7 8" key="1">
    <citation type="submission" date="2014-11" db="EMBL/GenBank/DDBJ databases">
        <title>Draft genome sequence of Kirrobacter mercurialis.</title>
        <authorList>
            <person name="Coil D.A."/>
            <person name="Eisen J.A."/>
        </authorList>
    </citation>
    <scope>NUCLEOTIDE SEQUENCE [LARGE SCALE GENOMIC DNA]</scope>
    <source>
        <strain evidence="7 8">Coronado</strain>
    </source>
</reference>
<evidence type="ECO:0000256" key="2">
    <source>
        <dbReference type="ARBA" id="ARBA00009865"/>
    </source>
</evidence>
<gene>
    <name evidence="7" type="ORF">PK98_10185</name>
</gene>
<keyword evidence="4 5" id="KW-0326">Glycosidase</keyword>
<dbReference type="AlphaFoldDB" id="A0A0B2BU15"/>
<dbReference type="GO" id="GO:0005975">
    <property type="term" value="P:carbohydrate metabolic process"/>
    <property type="evidence" value="ECO:0007669"/>
    <property type="project" value="InterPro"/>
</dbReference>
<dbReference type="CDD" id="cd08983">
    <property type="entry name" value="GH43_Bt3655-like"/>
    <property type="match status" value="1"/>
</dbReference>
<dbReference type="InterPro" id="IPR006710">
    <property type="entry name" value="Glyco_hydro_43"/>
</dbReference>
<dbReference type="EMBL" id="JTDN01000002">
    <property type="protein sequence ID" value="KHL25048.1"/>
    <property type="molecule type" value="Genomic_DNA"/>
</dbReference>
<evidence type="ECO:0000256" key="3">
    <source>
        <dbReference type="ARBA" id="ARBA00022801"/>
    </source>
</evidence>
<feature type="signal peptide" evidence="6">
    <location>
        <begin position="1"/>
        <end position="20"/>
    </location>
</feature>
<dbReference type="InterPro" id="IPR023296">
    <property type="entry name" value="Glyco_hydro_beta-prop_sf"/>
</dbReference>